<dbReference type="AlphaFoldDB" id="A0A1I2WX79"/>
<proteinExistence type="predicted"/>
<dbReference type="Pfam" id="PF08240">
    <property type="entry name" value="ADH_N"/>
    <property type="match status" value="1"/>
</dbReference>
<feature type="domain" description="Enoyl reductase (ER)" evidence="1">
    <location>
        <begin position="10"/>
        <end position="317"/>
    </location>
</feature>
<dbReference type="SMART" id="SM00829">
    <property type="entry name" value="PKS_ER"/>
    <property type="match status" value="1"/>
</dbReference>
<name>A0A1I2WX79_9SPHI</name>
<evidence type="ECO:0000313" key="3">
    <source>
        <dbReference type="Proteomes" id="UP000199666"/>
    </source>
</evidence>
<dbReference type="STRING" id="414048.SAMN04489864_104347"/>
<evidence type="ECO:0000259" key="1">
    <source>
        <dbReference type="SMART" id="SM00829"/>
    </source>
</evidence>
<dbReference type="Gene3D" id="3.40.50.720">
    <property type="entry name" value="NAD(P)-binding Rossmann-like Domain"/>
    <property type="match status" value="1"/>
</dbReference>
<evidence type="ECO:0000313" key="2">
    <source>
        <dbReference type="EMBL" id="SFH05802.1"/>
    </source>
</evidence>
<keyword evidence="3" id="KW-1185">Reference proteome</keyword>
<dbReference type="SUPFAM" id="SSF50129">
    <property type="entry name" value="GroES-like"/>
    <property type="match status" value="1"/>
</dbReference>
<dbReference type="Gene3D" id="3.90.180.10">
    <property type="entry name" value="Medium-chain alcohol dehydrogenases, catalytic domain"/>
    <property type="match status" value="1"/>
</dbReference>
<dbReference type="GO" id="GO:0016491">
    <property type="term" value="F:oxidoreductase activity"/>
    <property type="evidence" value="ECO:0007669"/>
    <property type="project" value="InterPro"/>
</dbReference>
<dbReference type="EMBL" id="FOPP01000004">
    <property type="protein sequence ID" value="SFH05802.1"/>
    <property type="molecule type" value="Genomic_DNA"/>
</dbReference>
<dbReference type="Pfam" id="PF13602">
    <property type="entry name" value="ADH_zinc_N_2"/>
    <property type="match status" value="1"/>
</dbReference>
<dbReference type="SUPFAM" id="SSF51735">
    <property type="entry name" value="NAD(P)-binding Rossmann-fold domains"/>
    <property type="match status" value="1"/>
</dbReference>
<sequence length="320" mass="35826">MNAAIRDNYCTPDMLRIVRVSLPWPGDDEILVKVKATTVNRTDCGVLTGKPWAIRLFIGLFKPMRPVTGTDFSGIVVAKGKHVTQFEICDHVYGFFDEGLSSHAEYVAVSTKKAVLKKPENVTFEQAAASLEGGHYAFYFLKNLKLNAGDRVLVNGGTGAIGNAALQFLKHLNVRVTVTCETAFVELLKSQGAERVIDYQKEDFTTIKEEFDYVFDAVGKSSFKACKPLLKSKGIYLSSELGKNWQNPFLALLSPFMGDKKVKFPLPYSAKHSMKHINELLLYGEFIPLIDRKYRLEDIEKAYYYVLSGQKKGNVVITVN</sequence>
<dbReference type="PANTHER" id="PTHR11695:SF648">
    <property type="entry name" value="ZINC-BINDING OXIDOREDUCTASE"/>
    <property type="match status" value="1"/>
</dbReference>
<dbReference type="InterPro" id="IPR011032">
    <property type="entry name" value="GroES-like_sf"/>
</dbReference>
<reference evidence="2 3" key="1">
    <citation type="submission" date="2016-10" db="EMBL/GenBank/DDBJ databases">
        <authorList>
            <person name="de Groot N.N."/>
        </authorList>
    </citation>
    <scope>NUCLEOTIDE SEQUENCE [LARGE SCALE GENOMIC DNA]</scope>
    <source>
        <strain evidence="2 3">DSM 18684</strain>
    </source>
</reference>
<dbReference type="InterPro" id="IPR036291">
    <property type="entry name" value="NAD(P)-bd_dom_sf"/>
</dbReference>
<dbReference type="CDD" id="cd08267">
    <property type="entry name" value="MDR1"/>
    <property type="match status" value="1"/>
</dbReference>
<dbReference type="InterPro" id="IPR050700">
    <property type="entry name" value="YIM1/Zinc_Alcohol_DH_Fams"/>
</dbReference>
<protein>
    <submittedName>
        <fullName evidence="2">NADPH:quinone reductase</fullName>
    </submittedName>
</protein>
<dbReference type="PANTHER" id="PTHR11695">
    <property type="entry name" value="ALCOHOL DEHYDROGENASE RELATED"/>
    <property type="match status" value="1"/>
</dbReference>
<dbReference type="OrthoDB" id="9787435at2"/>
<accession>A0A1I2WX79</accession>
<dbReference type="Proteomes" id="UP000199666">
    <property type="component" value="Unassembled WGS sequence"/>
</dbReference>
<gene>
    <name evidence="2" type="ORF">SAMN04489864_104347</name>
</gene>
<organism evidence="2 3">
    <name type="scientific">Pedobacter insulae</name>
    <dbReference type="NCBI Taxonomy" id="414048"/>
    <lineage>
        <taxon>Bacteria</taxon>
        <taxon>Pseudomonadati</taxon>
        <taxon>Bacteroidota</taxon>
        <taxon>Sphingobacteriia</taxon>
        <taxon>Sphingobacteriales</taxon>
        <taxon>Sphingobacteriaceae</taxon>
        <taxon>Pedobacter</taxon>
    </lineage>
</organism>
<dbReference type="InterPro" id="IPR013154">
    <property type="entry name" value="ADH-like_N"/>
</dbReference>
<dbReference type="InterPro" id="IPR020843">
    <property type="entry name" value="ER"/>
</dbReference>